<evidence type="ECO:0000256" key="1">
    <source>
        <dbReference type="ARBA" id="ARBA00000085"/>
    </source>
</evidence>
<dbReference type="InterPro" id="IPR036890">
    <property type="entry name" value="HATPase_C_sf"/>
</dbReference>
<dbReference type="SUPFAM" id="SSF55874">
    <property type="entry name" value="ATPase domain of HSP90 chaperone/DNA topoisomerase II/histidine kinase"/>
    <property type="match status" value="1"/>
</dbReference>
<dbReference type="PANTHER" id="PTHR41523:SF8">
    <property type="entry name" value="ETHYLENE RESPONSE SENSOR PROTEIN"/>
    <property type="match status" value="1"/>
</dbReference>
<dbReference type="InterPro" id="IPR013656">
    <property type="entry name" value="PAS_4"/>
</dbReference>
<keyword evidence="19" id="KW-1185">Reference proteome</keyword>
<keyword evidence="9 18" id="KW-0418">Kinase</keyword>
<keyword evidence="10" id="KW-0067">ATP-binding</keyword>
<dbReference type="InterPro" id="IPR011495">
    <property type="entry name" value="Sig_transdc_His_kin_sub2_dim/P"/>
</dbReference>
<gene>
    <name evidence="18" type="ORF">PX52LOC_07554</name>
</gene>
<feature type="transmembrane region" description="Helical" evidence="14">
    <location>
        <begin position="275"/>
        <end position="296"/>
    </location>
</feature>
<dbReference type="EMBL" id="CP042425">
    <property type="protein sequence ID" value="QEL20454.1"/>
    <property type="molecule type" value="Genomic_DNA"/>
</dbReference>
<protein>
    <recommendedName>
        <fullName evidence="3">histidine kinase</fullName>
        <ecNumber evidence="3">2.7.13.3</ecNumber>
    </recommendedName>
</protein>
<comment type="subcellular location">
    <subcellularLocation>
        <location evidence="2">Cell membrane</location>
        <topology evidence="2">Multi-pass membrane protein</topology>
    </subcellularLocation>
</comment>
<dbReference type="Pfam" id="PF07568">
    <property type="entry name" value="HisKA_2"/>
    <property type="match status" value="1"/>
</dbReference>
<feature type="domain" description="PAC" evidence="17">
    <location>
        <begin position="775"/>
        <end position="826"/>
    </location>
</feature>
<comment type="catalytic activity">
    <reaction evidence="1">
        <text>ATP + protein L-histidine = ADP + protein N-phospho-L-histidine.</text>
        <dbReference type="EC" id="2.7.13.3"/>
    </reaction>
</comment>
<keyword evidence="6" id="KW-0808">Transferase</keyword>
<dbReference type="Pfam" id="PF00989">
    <property type="entry name" value="PAS"/>
    <property type="match status" value="1"/>
</dbReference>
<evidence type="ECO:0000256" key="6">
    <source>
        <dbReference type="ARBA" id="ARBA00022679"/>
    </source>
</evidence>
<dbReference type="SMART" id="SM00086">
    <property type="entry name" value="PAC"/>
    <property type="match status" value="3"/>
</dbReference>
<dbReference type="InterPro" id="IPR005467">
    <property type="entry name" value="His_kinase_dom"/>
</dbReference>
<evidence type="ECO:0000256" key="8">
    <source>
        <dbReference type="ARBA" id="ARBA00022741"/>
    </source>
</evidence>
<evidence type="ECO:0000256" key="10">
    <source>
        <dbReference type="ARBA" id="ARBA00022840"/>
    </source>
</evidence>
<dbReference type="SMART" id="SM00387">
    <property type="entry name" value="HATPase_c"/>
    <property type="match status" value="1"/>
</dbReference>
<feature type="transmembrane region" description="Helical" evidence="14">
    <location>
        <begin position="229"/>
        <end position="254"/>
    </location>
</feature>
<evidence type="ECO:0000256" key="9">
    <source>
        <dbReference type="ARBA" id="ARBA00022777"/>
    </source>
</evidence>
<dbReference type="Pfam" id="PF13426">
    <property type="entry name" value="PAS_9"/>
    <property type="match status" value="1"/>
</dbReference>
<dbReference type="PANTHER" id="PTHR41523">
    <property type="entry name" value="TWO-COMPONENT SYSTEM SENSOR PROTEIN"/>
    <property type="match status" value="1"/>
</dbReference>
<dbReference type="InterPro" id="IPR003594">
    <property type="entry name" value="HATPase_dom"/>
</dbReference>
<proteinExistence type="predicted"/>
<dbReference type="Proteomes" id="UP000324974">
    <property type="component" value="Chromosome"/>
</dbReference>
<dbReference type="GO" id="GO:0006355">
    <property type="term" value="P:regulation of DNA-templated transcription"/>
    <property type="evidence" value="ECO:0007669"/>
    <property type="project" value="InterPro"/>
</dbReference>
<dbReference type="CDD" id="cd00130">
    <property type="entry name" value="PAS"/>
    <property type="match status" value="3"/>
</dbReference>
<keyword evidence="5" id="KW-0597">Phosphoprotein</keyword>
<dbReference type="InterPro" id="IPR035965">
    <property type="entry name" value="PAS-like_dom_sf"/>
</dbReference>
<evidence type="ECO:0000259" key="17">
    <source>
        <dbReference type="PROSITE" id="PS50113"/>
    </source>
</evidence>
<dbReference type="KEGG" id="lrs:PX52LOC_07554"/>
<evidence type="ECO:0000256" key="11">
    <source>
        <dbReference type="ARBA" id="ARBA00022989"/>
    </source>
</evidence>
<evidence type="ECO:0000313" key="18">
    <source>
        <dbReference type="EMBL" id="QEL20454.1"/>
    </source>
</evidence>
<dbReference type="InterPro" id="IPR013767">
    <property type="entry name" value="PAS_fold"/>
</dbReference>
<dbReference type="NCBIfam" id="TIGR00229">
    <property type="entry name" value="sensory_box"/>
    <property type="match status" value="3"/>
</dbReference>
<dbReference type="InterPro" id="IPR007895">
    <property type="entry name" value="MASE1"/>
</dbReference>
<feature type="domain" description="Histidine kinase" evidence="15">
    <location>
        <begin position="837"/>
        <end position="1031"/>
    </location>
</feature>
<evidence type="ECO:0000259" key="16">
    <source>
        <dbReference type="PROSITE" id="PS50112"/>
    </source>
</evidence>
<feature type="domain" description="PAS" evidence="16">
    <location>
        <begin position="568"/>
        <end position="642"/>
    </location>
</feature>
<feature type="transmembrane region" description="Helical" evidence="14">
    <location>
        <begin position="38"/>
        <end position="55"/>
    </location>
</feature>
<feature type="domain" description="PAC" evidence="17">
    <location>
        <begin position="642"/>
        <end position="695"/>
    </location>
</feature>
<evidence type="ECO:0000313" key="19">
    <source>
        <dbReference type="Proteomes" id="UP000324974"/>
    </source>
</evidence>
<accession>A0A5C1ATC3</accession>
<name>A0A5C1ATC3_9BACT</name>
<evidence type="ECO:0000259" key="15">
    <source>
        <dbReference type="PROSITE" id="PS50109"/>
    </source>
</evidence>
<dbReference type="AlphaFoldDB" id="A0A5C1ATC3"/>
<dbReference type="InterPro" id="IPR001610">
    <property type="entry name" value="PAC"/>
</dbReference>
<feature type="transmembrane region" description="Helical" evidence="14">
    <location>
        <begin position="188"/>
        <end position="209"/>
    </location>
</feature>
<dbReference type="PROSITE" id="PS50113">
    <property type="entry name" value="PAC"/>
    <property type="match status" value="3"/>
</dbReference>
<feature type="transmembrane region" description="Helical" evidence="14">
    <location>
        <begin position="86"/>
        <end position="108"/>
    </location>
</feature>
<feature type="domain" description="PAS" evidence="16">
    <location>
        <begin position="440"/>
        <end position="495"/>
    </location>
</feature>
<feature type="transmembrane region" description="Helical" evidence="14">
    <location>
        <begin position="7"/>
        <end position="26"/>
    </location>
</feature>
<dbReference type="GO" id="GO:0004673">
    <property type="term" value="F:protein histidine kinase activity"/>
    <property type="evidence" value="ECO:0007669"/>
    <property type="project" value="UniProtKB-EC"/>
</dbReference>
<feature type="transmembrane region" description="Helical" evidence="14">
    <location>
        <begin position="60"/>
        <end position="80"/>
    </location>
</feature>
<feature type="domain" description="PAC" evidence="17">
    <location>
        <begin position="515"/>
        <end position="567"/>
    </location>
</feature>
<dbReference type="PROSITE" id="PS50109">
    <property type="entry name" value="HIS_KIN"/>
    <property type="match status" value="1"/>
</dbReference>
<dbReference type="Pfam" id="PF02518">
    <property type="entry name" value="HATPase_c"/>
    <property type="match status" value="1"/>
</dbReference>
<evidence type="ECO:0000256" key="13">
    <source>
        <dbReference type="ARBA" id="ARBA00023136"/>
    </source>
</evidence>
<evidence type="ECO:0000256" key="7">
    <source>
        <dbReference type="ARBA" id="ARBA00022692"/>
    </source>
</evidence>
<evidence type="ECO:0000256" key="2">
    <source>
        <dbReference type="ARBA" id="ARBA00004651"/>
    </source>
</evidence>
<dbReference type="OrthoDB" id="3272385at2"/>
<dbReference type="InterPro" id="IPR000014">
    <property type="entry name" value="PAS"/>
</dbReference>
<keyword evidence="12" id="KW-0843">Virulence</keyword>
<dbReference type="PROSITE" id="PS50112">
    <property type="entry name" value="PAS"/>
    <property type="match status" value="3"/>
</dbReference>
<evidence type="ECO:0000256" key="12">
    <source>
        <dbReference type="ARBA" id="ARBA00023026"/>
    </source>
</evidence>
<keyword evidence="8" id="KW-0547">Nucleotide-binding</keyword>
<organism evidence="18 19">
    <name type="scientific">Limnoglobus roseus</name>
    <dbReference type="NCBI Taxonomy" id="2598579"/>
    <lineage>
        <taxon>Bacteria</taxon>
        <taxon>Pseudomonadati</taxon>
        <taxon>Planctomycetota</taxon>
        <taxon>Planctomycetia</taxon>
        <taxon>Gemmatales</taxon>
        <taxon>Gemmataceae</taxon>
        <taxon>Limnoglobus</taxon>
    </lineage>
</organism>
<dbReference type="InterPro" id="IPR000700">
    <property type="entry name" value="PAS-assoc_C"/>
</dbReference>
<dbReference type="SUPFAM" id="SSF55785">
    <property type="entry name" value="PYP-like sensor domain (PAS domain)"/>
    <property type="match status" value="4"/>
</dbReference>
<evidence type="ECO:0000256" key="4">
    <source>
        <dbReference type="ARBA" id="ARBA00022475"/>
    </source>
</evidence>
<feature type="transmembrane region" description="Helical" evidence="14">
    <location>
        <begin position="120"/>
        <end position="144"/>
    </location>
</feature>
<keyword evidence="7 14" id="KW-0812">Transmembrane</keyword>
<dbReference type="GO" id="GO:0005524">
    <property type="term" value="F:ATP binding"/>
    <property type="evidence" value="ECO:0007669"/>
    <property type="project" value="UniProtKB-KW"/>
</dbReference>
<feature type="domain" description="PAS" evidence="16">
    <location>
        <begin position="696"/>
        <end position="748"/>
    </location>
</feature>
<evidence type="ECO:0000256" key="5">
    <source>
        <dbReference type="ARBA" id="ARBA00022553"/>
    </source>
</evidence>
<keyword evidence="11 14" id="KW-1133">Transmembrane helix</keyword>
<feature type="transmembrane region" description="Helical" evidence="14">
    <location>
        <begin position="156"/>
        <end position="176"/>
    </location>
</feature>
<keyword evidence="13 14" id="KW-0472">Membrane</keyword>
<dbReference type="Gene3D" id="3.30.450.20">
    <property type="entry name" value="PAS domain"/>
    <property type="match status" value="4"/>
</dbReference>
<dbReference type="Pfam" id="PF08448">
    <property type="entry name" value="PAS_4"/>
    <property type="match status" value="1"/>
</dbReference>
<dbReference type="GO" id="GO:0005886">
    <property type="term" value="C:plasma membrane"/>
    <property type="evidence" value="ECO:0007669"/>
    <property type="project" value="UniProtKB-SubCell"/>
</dbReference>
<dbReference type="RefSeq" id="WP_149114757.1">
    <property type="nucleotide sequence ID" value="NZ_CP042425.1"/>
</dbReference>
<keyword evidence="4" id="KW-1003">Cell membrane</keyword>
<evidence type="ECO:0000256" key="3">
    <source>
        <dbReference type="ARBA" id="ARBA00012438"/>
    </source>
</evidence>
<reference evidence="19" key="1">
    <citation type="submission" date="2019-08" db="EMBL/GenBank/DDBJ databases">
        <title>Limnoglobus roseus gen. nov., sp. nov., a novel freshwater planctomycete with a giant genome from the family Gemmataceae.</title>
        <authorList>
            <person name="Kulichevskaya I.S."/>
            <person name="Naumoff D.G."/>
            <person name="Miroshnikov K."/>
            <person name="Ivanova A."/>
            <person name="Philippov D.A."/>
            <person name="Hakobyan A."/>
            <person name="Rijpstra I.C."/>
            <person name="Sinninghe Damste J.S."/>
            <person name="Liesack W."/>
            <person name="Dedysh S.N."/>
        </authorList>
    </citation>
    <scope>NUCLEOTIDE SEQUENCE [LARGE SCALE GENOMIC DNA]</scope>
    <source>
        <strain evidence="19">PX52</strain>
    </source>
</reference>
<sequence>MLTPARYHFGLIAHCLGVAGTYFAAARFGVAFVVQPESISVFWPPAGLLLAYLLLTDRCYWPFALAAAFGATVVANFGIGKGVGPSIGFGIVNALEPAVGAWAISRLRRRAFGLESTQDLLLLFGVPAVVCAVMALAGAAVAAIATDVPFWAVWKVWWLADTLGVVLFAPLVVCWANRPSISSARHTLRELVEAVATLAALATVSWGIFATPTGEKPLLLTLPYPVFPLLLWVALRLGARGTAVAVVVVSLIAVWGSSRALGPVSAPHLEAADRVLLIQGFCGVVSLSTFLLVVAITERQSAIRELRTQKQILESVLDSMGEAVLVTDAAGAVVLLNRTFRNIHARPAPVDHSAWPRAFGVYLPDGKTLCPSDQLPIFRAARGEACDNVELMIVDEAHPDGLPVSVTGRPILGPNGGAGAVIAIRDVSAVRHTENKLRDSEQRYRNLVNGVRDYAIFMLDTTGRIASWNDGAERIKGYVEDEILGQHFSCFYPQEDVAAGKTDRELRIASETGRYEEEGWRVRKDGARFWANVVISAVYDSAGRLQGFAKATRDLSAKRAADDALRQSELRFRAIFDQTLQFIGLMAADGTLLEANRTALAATGILEEQVLGQKFWDTPWWMHDAAQQERLRNAVRRAAAGETVRFEAHHPAADGTTIWVDFSLKPYVADGNVLFLIPEGRDITQRRRTEQQLAALTHRLRLLLESSGDGIYGIDLDGRCTFINPAAAEMLGWDADELLGRNMHDTIHHRRADKSEYPLAECPIFCSFKHGQGCAVADESFWRRDHSAFPVEYSSYPLRDEGVVVGAVVMFRDISERQRTERALRRSVREKEVLLREIHHRVKNNLAVIASLFRIQARAVDDKKIKQVLFEAQTRVLSMSLVHENLYNSADLGAVAFDQYAKTLATQIVQTYQFPTTPVELACDVHDVRLTVEQSIPCGLILNEVLSNCLKHAFRDRNRGRVALSISAAAGVCVIRVSDDGVGAPGDMDSRLGKSLGVRLVRILARQLAGTVEYLSPEVGTEVRLTFPIAASADHDQSGVSKITGEIHGNNRPSFIPGVSC</sequence>
<dbReference type="SMART" id="SM00091">
    <property type="entry name" value="PAS"/>
    <property type="match status" value="4"/>
</dbReference>
<dbReference type="Pfam" id="PF05231">
    <property type="entry name" value="MASE1"/>
    <property type="match status" value="1"/>
</dbReference>
<evidence type="ECO:0000256" key="14">
    <source>
        <dbReference type="SAM" id="Phobius"/>
    </source>
</evidence>
<dbReference type="Gene3D" id="3.30.565.10">
    <property type="entry name" value="Histidine kinase-like ATPase, C-terminal domain"/>
    <property type="match status" value="1"/>
</dbReference>
<dbReference type="EC" id="2.7.13.3" evidence="3"/>